<evidence type="ECO:0000313" key="1">
    <source>
        <dbReference type="EMBL" id="MEQ2194528.1"/>
    </source>
</evidence>
<organism evidence="1 2">
    <name type="scientific">Xenoophorus captivus</name>
    <dbReference type="NCBI Taxonomy" id="1517983"/>
    <lineage>
        <taxon>Eukaryota</taxon>
        <taxon>Metazoa</taxon>
        <taxon>Chordata</taxon>
        <taxon>Craniata</taxon>
        <taxon>Vertebrata</taxon>
        <taxon>Euteleostomi</taxon>
        <taxon>Actinopterygii</taxon>
        <taxon>Neopterygii</taxon>
        <taxon>Teleostei</taxon>
        <taxon>Neoteleostei</taxon>
        <taxon>Acanthomorphata</taxon>
        <taxon>Ovalentaria</taxon>
        <taxon>Atherinomorphae</taxon>
        <taxon>Cyprinodontiformes</taxon>
        <taxon>Goodeidae</taxon>
        <taxon>Xenoophorus</taxon>
    </lineage>
</organism>
<accession>A0ABV0QG35</accession>
<dbReference type="Proteomes" id="UP001434883">
    <property type="component" value="Unassembled WGS sequence"/>
</dbReference>
<reference evidence="1 2" key="1">
    <citation type="submission" date="2021-06" db="EMBL/GenBank/DDBJ databases">
        <authorList>
            <person name="Palmer J.M."/>
        </authorList>
    </citation>
    <scope>NUCLEOTIDE SEQUENCE [LARGE SCALE GENOMIC DNA]</scope>
    <source>
        <strain evidence="1 2">XC_2019</strain>
        <tissue evidence="1">Muscle</tissue>
    </source>
</reference>
<protein>
    <submittedName>
        <fullName evidence="1">Uncharacterized protein</fullName>
    </submittedName>
</protein>
<proteinExistence type="predicted"/>
<dbReference type="EMBL" id="JAHRIN010009346">
    <property type="protein sequence ID" value="MEQ2194528.1"/>
    <property type="molecule type" value="Genomic_DNA"/>
</dbReference>
<evidence type="ECO:0000313" key="2">
    <source>
        <dbReference type="Proteomes" id="UP001434883"/>
    </source>
</evidence>
<comment type="caution">
    <text evidence="1">The sequence shown here is derived from an EMBL/GenBank/DDBJ whole genome shotgun (WGS) entry which is preliminary data.</text>
</comment>
<name>A0ABV0QG35_9TELE</name>
<sequence length="158" mass="18077">MSGVDSTQRIHTSVNVSAGLYMRHTNEMLGTRRSVEPGVPQCQEPLAKQRQQALTPVRMADVHTSRQGGTWGHGTGQGWLLETVPSGYDRKQTEAFLSRAAGCIHHQFTSHKLRSTLKAYLFYYELILVVIRWRVWCVFLQFSLPVRSFWCSEKLLCH</sequence>
<keyword evidence="2" id="KW-1185">Reference proteome</keyword>
<gene>
    <name evidence="1" type="ORF">XENOCAPTIV_030456</name>
</gene>